<accession>A0A232LNQ0</accession>
<comment type="caution">
    <text evidence="2">The sequence shown here is derived from an EMBL/GenBank/DDBJ whole genome shotgun (WGS) entry which is preliminary data.</text>
</comment>
<dbReference type="Proteomes" id="UP000243515">
    <property type="component" value="Unassembled WGS sequence"/>
</dbReference>
<gene>
    <name evidence="2" type="ORF">Egran_06465</name>
</gene>
<reference evidence="2 3" key="1">
    <citation type="journal article" date="2015" name="Environ. Microbiol.">
        <title>Metagenome sequence of Elaphomyces granulatus from sporocarp tissue reveals Ascomycota ectomycorrhizal fingerprints of genome expansion and a Proteobacteria-rich microbiome.</title>
        <authorList>
            <person name="Quandt C.A."/>
            <person name="Kohler A."/>
            <person name="Hesse C.N."/>
            <person name="Sharpton T.J."/>
            <person name="Martin F."/>
            <person name="Spatafora J.W."/>
        </authorList>
    </citation>
    <scope>NUCLEOTIDE SEQUENCE [LARGE SCALE GENOMIC DNA]</scope>
    <source>
        <strain evidence="2 3">OSC145934</strain>
    </source>
</reference>
<proteinExistence type="predicted"/>
<feature type="non-terminal residue" evidence="2">
    <location>
        <position position="337"/>
    </location>
</feature>
<dbReference type="EMBL" id="NPHW01006478">
    <property type="protein sequence ID" value="OXV05766.1"/>
    <property type="molecule type" value="Genomic_DNA"/>
</dbReference>
<feature type="region of interest" description="Disordered" evidence="1">
    <location>
        <begin position="195"/>
        <end position="218"/>
    </location>
</feature>
<evidence type="ECO:0000313" key="2">
    <source>
        <dbReference type="EMBL" id="OXV05766.1"/>
    </source>
</evidence>
<protein>
    <submittedName>
        <fullName evidence="2">Uncharacterized protein</fullName>
    </submittedName>
</protein>
<dbReference type="AlphaFoldDB" id="A0A232LNQ0"/>
<evidence type="ECO:0000256" key="1">
    <source>
        <dbReference type="SAM" id="MobiDB-lite"/>
    </source>
</evidence>
<keyword evidence="3" id="KW-1185">Reference proteome</keyword>
<evidence type="ECO:0000313" key="3">
    <source>
        <dbReference type="Proteomes" id="UP000243515"/>
    </source>
</evidence>
<feature type="compositionally biased region" description="Low complexity" evidence="1">
    <location>
        <begin position="202"/>
        <end position="213"/>
    </location>
</feature>
<dbReference type="OrthoDB" id="3910358at2759"/>
<organism evidence="2 3">
    <name type="scientific">Elaphomyces granulatus</name>
    <dbReference type="NCBI Taxonomy" id="519963"/>
    <lineage>
        <taxon>Eukaryota</taxon>
        <taxon>Fungi</taxon>
        <taxon>Dikarya</taxon>
        <taxon>Ascomycota</taxon>
        <taxon>Pezizomycotina</taxon>
        <taxon>Eurotiomycetes</taxon>
        <taxon>Eurotiomycetidae</taxon>
        <taxon>Eurotiales</taxon>
        <taxon>Elaphomycetaceae</taxon>
        <taxon>Elaphomyces</taxon>
    </lineage>
</organism>
<name>A0A232LNQ0_9EURO</name>
<sequence length="337" mass="36998">MPQAENPAAESAKPRPRIQMKDHEGLIAVDKSEEYYFVVDCPRMHVIPGTYMGPRLHSDIDTGFSTFERWFCPHCQQAVRRARQIPSLCMGFADGGNSSTRTSEIPPSLRARLLSEASIRPPSTLSGTSSRFEALSMRSATFGSSIVDVGDVPLTFEPYSPPPPELVSPGADLVDSNTLIPSGKPSKFGFLARWKGSAPAPSRSTRSTKSSTSQDGHGSTLPRYLMFSFSMTGRNLLLWKKDGHCLVRFELESSGGRQIDTTSMLPKFDEPHKGNIRFAAEGNDWIAIVLNHNRRLILIVLHSSGLADESSVQLIEDRVEPTCLTMSPDSNYVAVGL</sequence>